<comment type="subcellular location">
    <subcellularLocation>
        <location evidence="2">Cell membrane</location>
        <topology evidence="2">Lipid-anchor</topology>
    </subcellularLocation>
</comment>
<dbReference type="Proteomes" id="UP000642829">
    <property type="component" value="Unassembled WGS sequence"/>
</dbReference>
<gene>
    <name evidence="3" type="ORF">GCM10007047_21740</name>
</gene>
<name>A0A8J3GD75_9BACT</name>
<dbReference type="AlphaFoldDB" id="A0A8J3GD75"/>
<keyword evidence="2" id="KW-0564">Palmitate</keyword>
<keyword evidence="4" id="KW-1185">Reference proteome</keyword>
<comment type="caution">
    <text evidence="3">The sequence shown here is derived from an EMBL/GenBank/DDBJ whole genome shotgun (WGS) entry which is preliminary data.</text>
</comment>
<keyword evidence="2" id="KW-0472">Membrane</keyword>
<evidence type="ECO:0000313" key="3">
    <source>
        <dbReference type="EMBL" id="GHC04563.1"/>
    </source>
</evidence>
<keyword evidence="2" id="KW-0449">Lipoprotein</keyword>
<evidence type="ECO:0000313" key="4">
    <source>
        <dbReference type="Proteomes" id="UP000642829"/>
    </source>
</evidence>
<sequence>MSELMSFRVQAIRRLPAATTLLVLALLVGCTVGPDYEKPSISTPDAWHSVIANEVEGEAPAPLQTWWTIFNDPVLNELIEEARESNLNLEMALVNVREARAKLAMKGGAELPEVGLSANVSRTKVSDNGILSQVAPAGGFSSQGLFVFGLDAAWEIDVFGRITREVEAEGARYEASIEDYRDVLVTLYAEVALTYIEIRSYQEHIANAQANIKVQMDSLDLTEERFNDGLTSELDIVQAKSNLYTTEAAIPQFRIRLNAAYNRLAVLCGQDASTLRSRINASSTLPLPDMEIEAGLPADLLRQRPDIRRAEREIAAATAMIGAATAELYPRFAIQGSIGLDSRSIGTQFDATSLAWTLAAPMHWNVFTAGRVQDNIDIKSEQQQKAMLEYRLSVLQAIEEVENALVSYNESRIRLGHLKQAVKATETAVELVTVQYDSGLTDFNNVLDMQRALYEQQNKMVSSSTEATRSIIALYKALGGGWMTLDGKVIASANPVVSSPQ</sequence>
<organism evidence="3 4">
    <name type="scientific">Cerasicoccus arenae</name>
    <dbReference type="NCBI Taxonomy" id="424488"/>
    <lineage>
        <taxon>Bacteria</taxon>
        <taxon>Pseudomonadati</taxon>
        <taxon>Verrucomicrobiota</taxon>
        <taxon>Opitutia</taxon>
        <taxon>Puniceicoccales</taxon>
        <taxon>Cerasicoccaceae</taxon>
        <taxon>Cerasicoccus</taxon>
    </lineage>
</organism>
<keyword evidence="2" id="KW-1134">Transmembrane beta strand</keyword>
<evidence type="ECO:0000256" key="1">
    <source>
        <dbReference type="ARBA" id="ARBA00007613"/>
    </source>
</evidence>
<evidence type="ECO:0000256" key="2">
    <source>
        <dbReference type="RuleBase" id="RU362097"/>
    </source>
</evidence>
<dbReference type="NCBIfam" id="TIGR01845">
    <property type="entry name" value="outer_NodT"/>
    <property type="match status" value="1"/>
</dbReference>
<dbReference type="InterPro" id="IPR010131">
    <property type="entry name" value="MdtP/NodT-like"/>
</dbReference>
<dbReference type="InterPro" id="IPR003423">
    <property type="entry name" value="OMP_efflux"/>
</dbReference>
<dbReference type="EMBL" id="BMXG01000012">
    <property type="protein sequence ID" value="GHC04563.1"/>
    <property type="molecule type" value="Genomic_DNA"/>
</dbReference>
<protein>
    <submittedName>
        <fullName evidence="3">RND transporter</fullName>
    </submittedName>
</protein>
<keyword evidence="2" id="KW-0812">Transmembrane</keyword>
<comment type="similarity">
    <text evidence="1 2">Belongs to the outer membrane factor (OMF) (TC 1.B.17) family.</text>
</comment>
<dbReference type="PANTHER" id="PTHR30203">
    <property type="entry name" value="OUTER MEMBRANE CATION EFFLUX PROTEIN"/>
    <property type="match status" value="1"/>
</dbReference>
<dbReference type="Gene3D" id="2.20.200.10">
    <property type="entry name" value="Outer membrane efflux proteins (OEP)"/>
    <property type="match status" value="1"/>
</dbReference>
<reference evidence="3" key="1">
    <citation type="journal article" date="2014" name="Int. J. Syst. Evol. Microbiol.">
        <title>Complete genome sequence of Corynebacterium casei LMG S-19264T (=DSM 44701T), isolated from a smear-ripened cheese.</title>
        <authorList>
            <consortium name="US DOE Joint Genome Institute (JGI-PGF)"/>
            <person name="Walter F."/>
            <person name="Albersmeier A."/>
            <person name="Kalinowski J."/>
            <person name="Ruckert C."/>
        </authorList>
    </citation>
    <scope>NUCLEOTIDE SEQUENCE</scope>
    <source>
        <strain evidence="3">KCTC 12870</strain>
    </source>
</reference>
<dbReference type="Pfam" id="PF02321">
    <property type="entry name" value="OEP"/>
    <property type="match status" value="2"/>
</dbReference>
<proteinExistence type="inferred from homology"/>
<reference evidence="3" key="2">
    <citation type="submission" date="2020-09" db="EMBL/GenBank/DDBJ databases">
        <authorList>
            <person name="Sun Q."/>
            <person name="Kim S."/>
        </authorList>
    </citation>
    <scope>NUCLEOTIDE SEQUENCE</scope>
    <source>
        <strain evidence="3">KCTC 12870</strain>
    </source>
</reference>
<dbReference type="GO" id="GO:0015562">
    <property type="term" value="F:efflux transmembrane transporter activity"/>
    <property type="evidence" value="ECO:0007669"/>
    <property type="project" value="InterPro"/>
</dbReference>
<accession>A0A8J3GD75</accession>
<dbReference type="SUPFAM" id="SSF56954">
    <property type="entry name" value="Outer membrane efflux proteins (OEP)"/>
    <property type="match status" value="1"/>
</dbReference>
<dbReference type="Gene3D" id="1.20.1600.10">
    <property type="entry name" value="Outer membrane efflux proteins (OEP)"/>
    <property type="match status" value="1"/>
</dbReference>
<dbReference type="GO" id="GO:0005886">
    <property type="term" value="C:plasma membrane"/>
    <property type="evidence" value="ECO:0007669"/>
    <property type="project" value="UniProtKB-SubCell"/>
</dbReference>